<gene>
    <name evidence="2" type="ORF">MASS_0550</name>
</gene>
<name>A0AB33A5V6_9MYCO</name>
<accession>A0AB33A5V6</accession>
<evidence type="ECO:0000313" key="3">
    <source>
        <dbReference type="Proteomes" id="UP000013961"/>
    </source>
</evidence>
<evidence type="ECO:0000313" key="2">
    <source>
        <dbReference type="EMBL" id="AGM27152.1"/>
    </source>
</evidence>
<feature type="compositionally biased region" description="Polar residues" evidence="1">
    <location>
        <begin position="17"/>
        <end position="30"/>
    </location>
</feature>
<dbReference type="EMBL" id="CP004374">
    <property type="protein sequence ID" value="AGM27152.1"/>
    <property type="molecule type" value="Genomic_DNA"/>
</dbReference>
<dbReference type="AlphaFoldDB" id="A0AB33A5V6"/>
<sequence>MTSVRRVSETVFDGRPSRSNPLSATMVTSSGHRDEPVTVDMQY</sequence>
<dbReference type="Proteomes" id="UP000013961">
    <property type="component" value="Chromosome"/>
</dbReference>
<reference evidence="2 3" key="1">
    <citation type="journal article" date="2013" name="Genome Announc.">
        <title>Complete Genome Sequence of Mycobacterium massiliense Clinical Strain Asan 50594, Belonging to the Type II Genotype.</title>
        <authorList>
            <person name="Kim B.J."/>
            <person name="Kim B.R."/>
            <person name="Hong S.H."/>
            <person name="Seok S.H."/>
            <person name="Kook Y.H."/>
            <person name="Kim B.J."/>
        </authorList>
    </citation>
    <scope>NUCLEOTIDE SEQUENCE [LARGE SCALE GENOMIC DNA]</scope>
    <source>
        <strain evidence="2 3">50594</strain>
    </source>
</reference>
<evidence type="ECO:0000256" key="1">
    <source>
        <dbReference type="SAM" id="MobiDB-lite"/>
    </source>
</evidence>
<organism evidence="2 3">
    <name type="scientific">Mycobacteroides abscessus subsp. bolletii 50594</name>
    <dbReference type="NCBI Taxonomy" id="1303024"/>
    <lineage>
        <taxon>Bacteria</taxon>
        <taxon>Bacillati</taxon>
        <taxon>Actinomycetota</taxon>
        <taxon>Actinomycetes</taxon>
        <taxon>Mycobacteriales</taxon>
        <taxon>Mycobacteriaceae</taxon>
        <taxon>Mycobacteroides</taxon>
        <taxon>Mycobacteroides abscessus</taxon>
    </lineage>
</organism>
<feature type="region of interest" description="Disordered" evidence="1">
    <location>
        <begin position="1"/>
        <end position="43"/>
    </location>
</feature>
<protein>
    <submittedName>
        <fullName evidence="2">Uncharacterized protein</fullName>
    </submittedName>
</protein>
<proteinExistence type="predicted"/>
<dbReference type="KEGG" id="mabb:MASS_0550"/>